<evidence type="ECO:0000313" key="2">
    <source>
        <dbReference type="Proteomes" id="UP000245910"/>
    </source>
</evidence>
<accession>A0A2L2T5W9</accession>
<reference evidence="2" key="1">
    <citation type="submission" date="2014-10" db="EMBL/GenBank/DDBJ databases">
        <authorList>
            <person name="King R."/>
        </authorList>
    </citation>
    <scope>NUCLEOTIDE SEQUENCE [LARGE SCALE GENOMIC DNA]</scope>
    <source>
        <strain evidence="2">A3/5</strain>
    </source>
</reference>
<name>A0A2L2T5W9_9HYPO</name>
<dbReference type="Proteomes" id="UP000245910">
    <property type="component" value="Chromosome I"/>
</dbReference>
<protein>
    <submittedName>
        <fullName evidence="1">Uncharacterized protein</fullName>
    </submittedName>
</protein>
<organism evidence="1 2">
    <name type="scientific">Fusarium venenatum</name>
    <dbReference type="NCBI Taxonomy" id="56646"/>
    <lineage>
        <taxon>Eukaryota</taxon>
        <taxon>Fungi</taxon>
        <taxon>Dikarya</taxon>
        <taxon>Ascomycota</taxon>
        <taxon>Pezizomycotina</taxon>
        <taxon>Sordariomycetes</taxon>
        <taxon>Hypocreomycetidae</taxon>
        <taxon>Hypocreales</taxon>
        <taxon>Nectriaceae</taxon>
        <taxon>Fusarium</taxon>
    </lineage>
</organism>
<proteinExistence type="predicted"/>
<dbReference type="EMBL" id="LN649229">
    <property type="protein sequence ID" value="CEI65049.1"/>
    <property type="molecule type" value="Genomic_DNA"/>
</dbReference>
<dbReference type="AlphaFoldDB" id="A0A2L2T5W9"/>
<keyword evidence="2" id="KW-1185">Reference proteome</keyword>
<evidence type="ECO:0000313" key="1">
    <source>
        <dbReference type="EMBL" id="CEI65049.1"/>
    </source>
</evidence>
<sequence length="144" mass="15818">MAISVSGSSLGIPVIAIINCTTFLEMMAGSSYIRYKLVSFGPGIMPLLNPGNPTTINGTATMLKILHIGIDPFHVSDHDFPWDPASQASGVNAHMMQLILLVSRTPRLPEIHELTWLLSYHTVPSEVEPQPIQRYKTHVAGNTW</sequence>